<proteinExistence type="predicted"/>
<feature type="chain" id="PRO_5046519523" description="Heavy-metal resistance" evidence="2">
    <location>
        <begin position="25"/>
        <end position="207"/>
    </location>
</feature>
<evidence type="ECO:0000256" key="2">
    <source>
        <dbReference type="SAM" id="SignalP"/>
    </source>
</evidence>
<feature type="signal peptide" evidence="2">
    <location>
        <begin position="1"/>
        <end position="24"/>
    </location>
</feature>
<name>A0ABW5JJH1_9BACT</name>
<dbReference type="EMBL" id="JBHULI010000024">
    <property type="protein sequence ID" value="MFD2532709.1"/>
    <property type="molecule type" value="Genomic_DNA"/>
</dbReference>
<dbReference type="Gene3D" id="1.20.120.1490">
    <property type="match status" value="1"/>
</dbReference>
<evidence type="ECO:0000313" key="4">
    <source>
        <dbReference type="Proteomes" id="UP001597460"/>
    </source>
</evidence>
<accession>A0ABW5JJH1</accession>
<gene>
    <name evidence="3" type="ORF">ACFSVN_09655</name>
</gene>
<evidence type="ECO:0000256" key="1">
    <source>
        <dbReference type="SAM" id="MobiDB-lite"/>
    </source>
</evidence>
<keyword evidence="4" id="KW-1185">Reference proteome</keyword>
<dbReference type="RefSeq" id="WP_390301621.1">
    <property type="nucleotide sequence ID" value="NZ_JBHULI010000024.1"/>
</dbReference>
<keyword evidence="2" id="KW-0732">Signal</keyword>
<feature type="compositionally biased region" description="Basic and acidic residues" evidence="1">
    <location>
        <begin position="195"/>
        <end position="207"/>
    </location>
</feature>
<reference evidence="4" key="1">
    <citation type="journal article" date="2019" name="Int. J. Syst. Evol. Microbiol.">
        <title>The Global Catalogue of Microorganisms (GCM) 10K type strain sequencing project: providing services to taxonomists for standard genome sequencing and annotation.</title>
        <authorList>
            <consortium name="The Broad Institute Genomics Platform"/>
            <consortium name="The Broad Institute Genome Sequencing Center for Infectious Disease"/>
            <person name="Wu L."/>
            <person name="Ma J."/>
        </authorList>
    </citation>
    <scope>NUCLEOTIDE SEQUENCE [LARGE SCALE GENOMIC DNA]</scope>
    <source>
        <strain evidence="4">KCTC 52042</strain>
    </source>
</reference>
<sequence>MKINFNHFVLTIIIVAGFSGNLFAQHEHTNDVKSQYSGQQDREIASLSETEIEGLKSGAGTPFNGMAKPAELNGYPGPRHVLDAYEAGSFDLNKDQIVQIRQLFKNMQEKAIPLGEQIIAIEKKMDNAFKIKDISSGMLREMISKSTDLYAELRFVHLNTHLQMVDILTQQQVQAYNRMRGYTSEDPCENIPAGHDPEMWKRHNGCD</sequence>
<comment type="caution">
    <text evidence="3">The sequence shown here is derived from an EMBL/GenBank/DDBJ whole genome shotgun (WGS) entry which is preliminary data.</text>
</comment>
<evidence type="ECO:0000313" key="3">
    <source>
        <dbReference type="EMBL" id="MFD2532709.1"/>
    </source>
</evidence>
<organism evidence="3 4">
    <name type="scientific">Gracilimonas halophila</name>
    <dbReference type="NCBI Taxonomy" id="1834464"/>
    <lineage>
        <taxon>Bacteria</taxon>
        <taxon>Pseudomonadati</taxon>
        <taxon>Balneolota</taxon>
        <taxon>Balneolia</taxon>
        <taxon>Balneolales</taxon>
        <taxon>Balneolaceae</taxon>
        <taxon>Gracilimonas</taxon>
    </lineage>
</organism>
<protein>
    <recommendedName>
        <fullName evidence="5">Heavy-metal resistance</fullName>
    </recommendedName>
</protein>
<evidence type="ECO:0008006" key="5">
    <source>
        <dbReference type="Google" id="ProtNLM"/>
    </source>
</evidence>
<feature type="region of interest" description="Disordered" evidence="1">
    <location>
        <begin position="187"/>
        <end position="207"/>
    </location>
</feature>
<dbReference type="Proteomes" id="UP001597460">
    <property type="component" value="Unassembled WGS sequence"/>
</dbReference>